<feature type="compositionally biased region" description="Low complexity" evidence="1">
    <location>
        <begin position="450"/>
        <end position="466"/>
    </location>
</feature>
<evidence type="ECO:0000256" key="1">
    <source>
        <dbReference type="SAM" id="MobiDB-lite"/>
    </source>
</evidence>
<dbReference type="AlphaFoldDB" id="A0A061AMY9"/>
<feature type="compositionally biased region" description="Polar residues" evidence="1">
    <location>
        <begin position="29"/>
        <end position="41"/>
    </location>
</feature>
<feature type="compositionally biased region" description="Low complexity" evidence="1">
    <location>
        <begin position="145"/>
        <end position="159"/>
    </location>
</feature>
<dbReference type="EMBL" id="LK052936">
    <property type="protein sequence ID" value="CDR36096.1"/>
    <property type="molecule type" value="Genomic_DNA"/>
</dbReference>
<dbReference type="OrthoDB" id="2529832at2759"/>
<protein>
    <submittedName>
        <fullName evidence="2">RHTO0S01e14180g1_1</fullName>
    </submittedName>
</protein>
<feature type="region of interest" description="Disordered" evidence="1">
    <location>
        <begin position="1"/>
        <end position="282"/>
    </location>
</feature>
<feature type="compositionally biased region" description="Low complexity" evidence="1">
    <location>
        <begin position="405"/>
        <end position="439"/>
    </location>
</feature>
<evidence type="ECO:0000313" key="2">
    <source>
        <dbReference type="EMBL" id="CDR36096.1"/>
    </source>
</evidence>
<reference evidence="2" key="1">
    <citation type="journal article" date="2014" name="Genome Announc.">
        <title>Draft genome sequence of Rhodosporidium toruloides CECT1137, an oleaginous yeast of biotechnological interest.</title>
        <authorList>
            <person name="Morin N."/>
            <person name="Calcas X."/>
            <person name="Devillers H."/>
            <person name="Durrens P."/>
            <person name="Sherman D.J."/>
            <person name="Nicaud J.-M."/>
            <person name="Neuveglise C."/>
        </authorList>
    </citation>
    <scope>NUCLEOTIDE SEQUENCE</scope>
    <source>
        <strain evidence="2">CECT1137</strain>
    </source>
</reference>
<accession>A0A061AMY9</accession>
<sequence length="631" mass="65974">METDDELPPRRVNTPLGRLDDQRAGFSIHTASSTLPSMHTTSSDAPPEPRPRRPSPKSAGSAILPSKARSGSWGSLANGADANGNRTRTPLKKLDGLDGLSVSTATLEEEGPFADPLRRSSWSGQSGSSSFPPLTPDIDYRRRGSAVSASSGLSYSPHSRYPPPPSSNGNSLNRHSVSSFGGHTIGDVSITSSAPLLNRHATRDDQHGSRASSPTRPPNARPSSSGNGVASTSRARLDSSSASLYSYSETSSLHSYPPKPRPRTGSNMAGSENGEAGGGGLLSGSWKNWAREIEATGATGQVQRRGSGDSRADAWPTVVTQSYIHQPVARPAAAYQSSLSSYSFPAPSRTPTHRSPLVPVNPLAPLRKRLARSLASTSGTRRLHTEVQLLLELIDALEALLASFSSPSTSSGGDRSSGDSNASSGGAGLANGTTAGLSASTAVGTDDPLSSSTHSASVRSTSSTTSAPPPSRATLTDEVRLLIRELVELVPNAQKCLAGGRYGPLSQPGISTRALLATLERSTRSSPETVSSPEWWPRKLARDCRTLLEEAGLPTATAAGSWVLATRLSEELGGEDEGDGVGGSGKYLSRSSRSGDEAAGGSGSVSDARREELLKQGQQRWEQYRARSQVP</sequence>
<organism evidence="2">
    <name type="scientific">Rhodotorula toruloides</name>
    <name type="common">Yeast</name>
    <name type="synonym">Rhodosporidium toruloides</name>
    <dbReference type="NCBI Taxonomy" id="5286"/>
    <lineage>
        <taxon>Eukaryota</taxon>
        <taxon>Fungi</taxon>
        <taxon>Dikarya</taxon>
        <taxon>Basidiomycota</taxon>
        <taxon>Pucciniomycotina</taxon>
        <taxon>Microbotryomycetes</taxon>
        <taxon>Sporidiobolales</taxon>
        <taxon>Sporidiobolaceae</taxon>
        <taxon>Rhodotorula</taxon>
    </lineage>
</organism>
<gene>
    <name evidence="2" type="ORF">RHTO0S_01e14180g</name>
</gene>
<feature type="compositionally biased region" description="Low complexity" evidence="1">
    <location>
        <begin position="230"/>
        <end position="256"/>
    </location>
</feature>
<name>A0A061AMY9_RHOTO</name>
<proteinExistence type="predicted"/>
<feature type="compositionally biased region" description="Low complexity" evidence="1">
    <location>
        <begin position="120"/>
        <end position="130"/>
    </location>
</feature>
<feature type="region of interest" description="Disordered" evidence="1">
    <location>
        <begin position="405"/>
        <end position="473"/>
    </location>
</feature>
<feature type="region of interest" description="Disordered" evidence="1">
    <location>
        <begin position="571"/>
        <end position="631"/>
    </location>
</feature>